<keyword evidence="1" id="KW-0812">Transmembrane</keyword>
<evidence type="ECO:0000313" key="3">
    <source>
        <dbReference type="Proteomes" id="UP000198636"/>
    </source>
</evidence>
<feature type="transmembrane region" description="Helical" evidence="1">
    <location>
        <begin position="148"/>
        <end position="171"/>
    </location>
</feature>
<feature type="transmembrane region" description="Helical" evidence="1">
    <location>
        <begin position="233"/>
        <end position="254"/>
    </location>
</feature>
<feature type="transmembrane region" description="Helical" evidence="1">
    <location>
        <begin position="113"/>
        <end position="142"/>
    </location>
</feature>
<accession>A0A1G5L143</accession>
<reference evidence="2 3" key="1">
    <citation type="submission" date="2016-10" db="EMBL/GenBank/DDBJ databases">
        <authorList>
            <person name="de Groot N.N."/>
        </authorList>
    </citation>
    <scope>NUCLEOTIDE SEQUENCE [LARGE SCALE GENOMIC DNA]</scope>
    <source>
        <strain evidence="2 3">DSM 18978</strain>
    </source>
</reference>
<dbReference type="EMBL" id="FMUS01000034">
    <property type="protein sequence ID" value="SCZ05919.1"/>
    <property type="molecule type" value="Genomic_DNA"/>
</dbReference>
<keyword evidence="3" id="KW-1185">Reference proteome</keyword>
<keyword evidence="1" id="KW-0472">Membrane</keyword>
<gene>
    <name evidence="2" type="ORF">SAMN03080606_03912</name>
</gene>
<organism evidence="2 3">
    <name type="scientific">Alkaliphilus peptidifermentans DSM 18978</name>
    <dbReference type="NCBI Taxonomy" id="1120976"/>
    <lineage>
        <taxon>Bacteria</taxon>
        <taxon>Bacillati</taxon>
        <taxon>Bacillota</taxon>
        <taxon>Clostridia</taxon>
        <taxon>Peptostreptococcales</taxon>
        <taxon>Natronincolaceae</taxon>
        <taxon>Alkaliphilus</taxon>
    </lineage>
</organism>
<keyword evidence="1" id="KW-1133">Transmembrane helix</keyword>
<feature type="transmembrane region" description="Helical" evidence="1">
    <location>
        <begin position="64"/>
        <end position="92"/>
    </location>
</feature>
<feature type="transmembrane region" description="Helical" evidence="1">
    <location>
        <begin position="30"/>
        <end position="52"/>
    </location>
</feature>
<dbReference type="Proteomes" id="UP000198636">
    <property type="component" value="Unassembled WGS sequence"/>
</dbReference>
<protein>
    <recommendedName>
        <fullName evidence="4">Membrane domain of glycerophosphoryl diester phosphodiesterase</fullName>
    </recommendedName>
</protein>
<evidence type="ECO:0000313" key="2">
    <source>
        <dbReference type="EMBL" id="SCZ05919.1"/>
    </source>
</evidence>
<dbReference type="RefSeq" id="WP_091547057.1">
    <property type="nucleotide sequence ID" value="NZ_FMUS01000034.1"/>
</dbReference>
<dbReference type="AlphaFoldDB" id="A0A1G5L143"/>
<evidence type="ECO:0000256" key="1">
    <source>
        <dbReference type="SAM" id="Phobius"/>
    </source>
</evidence>
<sequence length="261" mass="30174">MSKNYGENMSSQIRIWQIIKEALQLYKNNFNLFILYPMYSFLIEYISVMLNFVGDIVSREHDIFISLLVFPIMLVSIYFVSRIDVAFFISITEKYNNSITNFKDSYSKAKSKTWGYIGISIVLGIMLLIPIVIGTLSFLFINNVIVKWTLTLISAIAWAYISSVYGYAPLFKVLTDRIYYFDASKELVKGHLLKVFILNVMLGSIFSLPYILYRHVYGAMYTLSPLNNFVITTLNGIVLIFIIPFIKSVSIILYHKLENKQ</sequence>
<name>A0A1G5L143_9FIRM</name>
<proteinExistence type="predicted"/>
<feature type="transmembrane region" description="Helical" evidence="1">
    <location>
        <begin position="192"/>
        <end position="213"/>
    </location>
</feature>
<evidence type="ECO:0008006" key="4">
    <source>
        <dbReference type="Google" id="ProtNLM"/>
    </source>
</evidence>